<name>A0A267MM36_9FIRM</name>
<dbReference type="SMART" id="SM00448">
    <property type="entry name" value="REC"/>
    <property type="match status" value="1"/>
</dbReference>
<evidence type="ECO:0000313" key="11">
    <source>
        <dbReference type="Proteomes" id="UP000216024"/>
    </source>
</evidence>
<dbReference type="SMART" id="SM00862">
    <property type="entry name" value="Trans_reg_C"/>
    <property type="match status" value="1"/>
</dbReference>
<feature type="modified residue" description="4-aspartylphosphate" evidence="6">
    <location>
        <position position="64"/>
    </location>
</feature>
<evidence type="ECO:0000256" key="5">
    <source>
        <dbReference type="ARBA" id="ARBA00024867"/>
    </source>
</evidence>
<dbReference type="CDD" id="cd17574">
    <property type="entry name" value="REC_OmpR"/>
    <property type="match status" value="1"/>
</dbReference>
<dbReference type="GO" id="GO:0032993">
    <property type="term" value="C:protein-DNA complex"/>
    <property type="evidence" value="ECO:0007669"/>
    <property type="project" value="TreeGrafter"/>
</dbReference>
<dbReference type="GO" id="GO:0006355">
    <property type="term" value="P:regulation of DNA-templated transcription"/>
    <property type="evidence" value="ECO:0007669"/>
    <property type="project" value="InterPro"/>
</dbReference>
<feature type="domain" description="Response regulatory" evidence="8">
    <location>
        <begin position="16"/>
        <end position="128"/>
    </location>
</feature>
<dbReference type="Pfam" id="PF00486">
    <property type="entry name" value="Trans_reg_C"/>
    <property type="match status" value="1"/>
</dbReference>
<dbReference type="AlphaFoldDB" id="A0A267MM36"/>
<dbReference type="Gene3D" id="1.10.10.10">
    <property type="entry name" value="Winged helix-like DNA-binding domain superfamily/Winged helix DNA-binding domain"/>
    <property type="match status" value="1"/>
</dbReference>
<dbReference type="PROSITE" id="PS51755">
    <property type="entry name" value="OMPR_PHOB"/>
    <property type="match status" value="1"/>
</dbReference>
<keyword evidence="4" id="KW-0804">Transcription</keyword>
<proteinExistence type="predicted"/>
<evidence type="ECO:0000256" key="7">
    <source>
        <dbReference type="PROSITE-ProRule" id="PRU01091"/>
    </source>
</evidence>
<evidence type="ECO:0000256" key="4">
    <source>
        <dbReference type="ARBA" id="ARBA00023163"/>
    </source>
</evidence>
<dbReference type="CDD" id="cd00383">
    <property type="entry name" value="trans_reg_C"/>
    <property type="match status" value="1"/>
</dbReference>
<dbReference type="Gene3D" id="3.40.50.2300">
    <property type="match status" value="1"/>
</dbReference>
<comment type="function">
    <text evidence="5">May play the central regulatory role in sporulation. It may be an element of the effector pathway responsible for the activation of sporulation genes in response to nutritional stress. Spo0A may act in concert with spo0H (a sigma factor) to control the expression of some genes that are critical to the sporulation process.</text>
</comment>
<keyword evidence="3 7" id="KW-0238">DNA-binding</keyword>
<dbReference type="GO" id="GO:0000156">
    <property type="term" value="F:phosphorelay response regulator activity"/>
    <property type="evidence" value="ECO:0007669"/>
    <property type="project" value="TreeGrafter"/>
</dbReference>
<evidence type="ECO:0000256" key="6">
    <source>
        <dbReference type="PROSITE-ProRule" id="PRU00169"/>
    </source>
</evidence>
<dbReference type="Gene3D" id="6.10.250.690">
    <property type="match status" value="1"/>
</dbReference>
<dbReference type="InterPro" id="IPR039420">
    <property type="entry name" value="WalR-like"/>
</dbReference>
<dbReference type="SUPFAM" id="SSF46894">
    <property type="entry name" value="C-terminal effector domain of the bipartite response regulators"/>
    <property type="match status" value="1"/>
</dbReference>
<evidence type="ECO:0000313" key="10">
    <source>
        <dbReference type="EMBL" id="PAB59820.1"/>
    </source>
</evidence>
<organism evidence="10 11">
    <name type="scientific">Anaeromicrobium sediminis</name>
    <dbReference type="NCBI Taxonomy" id="1478221"/>
    <lineage>
        <taxon>Bacteria</taxon>
        <taxon>Bacillati</taxon>
        <taxon>Bacillota</taxon>
        <taxon>Clostridia</taxon>
        <taxon>Peptostreptococcales</taxon>
        <taxon>Thermotaleaceae</taxon>
        <taxon>Anaeromicrobium</taxon>
    </lineage>
</organism>
<protein>
    <recommendedName>
        <fullName evidence="1">Stage 0 sporulation protein A homolog</fullName>
    </recommendedName>
</protein>
<gene>
    <name evidence="10" type="ORF">CCE28_07645</name>
</gene>
<dbReference type="PROSITE" id="PS50110">
    <property type="entry name" value="RESPONSE_REGULATORY"/>
    <property type="match status" value="1"/>
</dbReference>
<dbReference type="InterPro" id="IPR016032">
    <property type="entry name" value="Sig_transdc_resp-reg_C-effctor"/>
</dbReference>
<feature type="domain" description="OmpR/PhoB-type" evidence="9">
    <location>
        <begin position="143"/>
        <end position="241"/>
    </location>
</feature>
<keyword evidence="2" id="KW-0805">Transcription regulation</keyword>
<dbReference type="InterPro" id="IPR001867">
    <property type="entry name" value="OmpR/PhoB-type_DNA-bd"/>
</dbReference>
<dbReference type="GO" id="GO:0005829">
    <property type="term" value="C:cytosol"/>
    <property type="evidence" value="ECO:0007669"/>
    <property type="project" value="TreeGrafter"/>
</dbReference>
<evidence type="ECO:0000256" key="2">
    <source>
        <dbReference type="ARBA" id="ARBA00023015"/>
    </source>
</evidence>
<dbReference type="InterPro" id="IPR036388">
    <property type="entry name" value="WH-like_DNA-bd_sf"/>
</dbReference>
<dbReference type="Pfam" id="PF00072">
    <property type="entry name" value="Response_reg"/>
    <property type="match status" value="1"/>
</dbReference>
<evidence type="ECO:0000256" key="1">
    <source>
        <dbReference type="ARBA" id="ARBA00018672"/>
    </source>
</evidence>
<keyword evidence="6" id="KW-0597">Phosphoprotein</keyword>
<evidence type="ECO:0000259" key="8">
    <source>
        <dbReference type="PROSITE" id="PS50110"/>
    </source>
</evidence>
<comment type="caution">
    <text evidence="10">The sequence shown here is derived from an EMBL/GenBank/DDBJ whole genome shotgun (WGS) entry which is preliminary data.</text>
</comment>
<dbReference type="GO" id="GO:0000976">
    <property type="term" value="F:transcription cis-regulatory region binding"/>
    <property type="evidence" value="ECO:0007669"/>
    <property type="project" value="TreeGrafter"/>
</dbReference>
<dbReference type="Proteomes" id="UP000216024">
    <property type="component" value="Unassembled WGS sequence"/>
</dbReference>
<keyword evidence="11" id="KW-1185">Reference proteome</keyword>
<dbReference type="OrthoDB" id="1898250at2"/>
<evidence type="ECO:0000259" key="9">
    <source>
        <dbReference type="PROSITE" id="PS51755"/>
    </source>
</evidence>
<sequence length="244" mass="28263">MVYRTNEFKRDDMMDRILVVDDDRNIVRMISEFMKINNIKVIEGFSGKDALALMDDEIQTIILDINMDDINGLEVCREIRKKYNVPIIFLSAKTSQYDKVLGLGIGADDYVTKPFDPLELVARVKAQIRRYNSFKESGNSKVEKTIEVGTLKVLVSSHRIYVDGNEVNLSNTEYNLLIFFLNNLDTVLSRKQILKNVWDSDIYTENTVNTYVMRLRQKLEAKSKDFKNLMTIRGVGYIFNSKET</sequence>
<evidence type="ECO:0000256" key="3">
    <source>
        <dbReference type="ARBA" id="ARBA00023125"/>
    </source>
</evidence>
<dbReference type="InterPro" id="IPR011006">
    <property type="entry name" value="CheY-like_superfamily"/>
</dbReference>
<dbReference type="RefSeq" id="WP_095132620.1">
    <property type="nucleotide sequence ID" value="NZ_NIBG01000005.1"/>
</dbReference>
<feature type="DNA-binding region" description="OmpR/PhoB-type" evidence="7">
    <location>
        <begin position="143"/>
        <end position="241"/>
    </location>
</feature>
<dbReference type="EMBL" id="NIBG01000005">
    <property type="protein sequence ID" value="PAB59820.1"/>
    <property type="molecule type" value="Genomic_DNA"/>
</dbReference>
<dbReference type="PANTHER" id="PTHR48111:SF2">
    <property type="entry name" value="RESPONSE REGULATOR SAER"/>
    <property type="match status" value="1"/>
</dbReference>
<reference evidence="10 11" key="1">
    <citation type="submission" date="2017-06" db="EMBL/GenBank/DDBJ databases">
        <title>Draft genome sequence of anaerobic fermentative bacterium Anaeromicrobium sediminis DY2726D isolated from West Pacific Ocean sediments.</title>
        <authorList>
            <person name="Zeng X."/>
        </authorList>
    </citation>
    <scope>NUCLEOTIDE SEQUENCE [LARGE SCALE GENOMIC DNA]</scope>
    <source>
        <strain evidence="10 11">DY2726D</strain>
    </source>
</reference>
<dbReference type="PANTHER" id="PTHR48111">
    <property type="entry name" value="REGULATOR OF RPOS"/>
    <property type="match status" value="1"/>
</dbReference>
<dbReference type="InterPro" id="IPR001789">
    <property type="entry name" value="Sig_transdc_resp-reg_receiver"/>
</dbReference>
<dbReference type="SUPFAM" id="SSF52172">
    <property type="entry name" value="CheY-like"/>
    <property type="match status" value="1"/>
</dbReference>
<accession>A0A267MM36</accession>